<comment type="caution">
    <text evidence="1">The sequence shown here is derived from an EMBL/GenBank/DDBJ whole genome shotgun (WGS) entry which is preliminary data.</text>
</comment>
<reference evidence="1" key="1">
    <citation type="submission" date="2021-04" db="EMBL/GenBank/DDBJ databases">
        <authorList>
            <person name="Tunstrom K."/>
        </authorList>
    </citation>
    <scope>NUCLEOTIDE SEQUENCE</scope>
</reference>
<proteinExistence type="predicted"/>
<dbReference type="EMBL" id="CAJQZP010001233">
    <property type="protein sequence ID" value="CAG5032636.1"/>
    <property type="molecule type" value="Genomic_DNA"/>
</dbReference>
<dbReference type="InterPro" id="IPR008042">
    <property type="entry name" value="Retrotrans_Pao"/>
</dbReference>
<accession>A0A8S3XN62</accession>
<dbReference type="Proteomes" id="UP000691718">
    <property type="component" value="Unassembled WGS sequence"/>
</dbReference>
<sequence>MDAYYFCYYFTLLLYYGSKRFEVRGFSDASCLAYAAVLYLRVLTNPAPNQANTVAFWRGLWSEPVNHSEGAWTEVVASQFASITPMDFVIITPDDVAEAVRRARTGKVRDSMGCITTG</sequence>
<evidence type="ECO:0000313" key="2">
    <source>
        <dbReference type="Proteomes" id="UP000691718"/>
    </source>
</evidence>
<dbReference type="OrthoDB" id="6928907at2759"/>
<gene>
    <name evidence="1" type="ORF">PAPOLLO_LOCUS19940</name>
</gene>
<evidence type="ECO:0000313" key="1">
    <source>
        <dbReference type="EMBL" id="CAG5032636.1"/>
    </source>
</evidence>
<dbReference type="AlphaFoldDB" id="A0A8S3XN62"/>
<protein>
    <submittedName>
        <fullName evidence="1">(apollo) hypothetical protein</fullName>
    </submittedName>
</protein>
<organism evidence="1 2">
    <name type="scientific">Parnassius apollo</name>
    <name type="common">Apollo butterfly</name>
    <name type="synonym">Papilio apollo</name>
    <dbReference type="NCBI Taxonomy" id="110799"/>
    <lineage>
        <taxon>Eukaryota</taxon>
        <taxon>Metazoa</taxon>
        <taxon>Ecdysozoa</taxon>
        <taxon>Arthropoda</taxon>
        <taxon>Hexapoda</taxon>
        <taxon>Insecta</taxon>
        <taxon>Pterygota</taxon>
        <taxon>Neoptera</taxon>
        <taxon>Endopterygota</taxon>
        <taxon>Lepidoptera</taxon>
        <taxon>Glossata</taxon>
        <taxon>Ditrysia</taxon>
        <taxon>Papilionoidea</taxon>
        <taxon>Papilionidae</taxon>
        <taxon>Parnassiinae</taxon>
        <taxon>Parnassini</taxon>
        <taxon>Parnassius</taxon>
        <taxon>Parnassius</taxon>
    </lineage>
</organism>
<dbReference type="Pfam" id="PF05380">
    <property type="entry name" value="Peptidase_A17"/>
    <property type="match status" value="1"/>
</dbReference>
<name>A0A8S3XN62_PARAO</name>
<keyword evidence="2" id="KW-1185">Reference proteome</keyword>